<evidence type="ECO:0000256" key="5">
    <source>
        <dbReference type="ARBA" id="ARBA00022989"/>
    </source>
</evidence>
<dbReference type="Pfam" id="PF04193">
    <property type="entry name" value="PQ-loop"/>
    <property type="match status" value="2"/>
</dbReference>
<proteinExistence type="predicted"/>
<keyword evidence="9" id="KW-1185">Reference proteome</keyword>
<feature type="transmembrane region" description="Helical" evidence="7">
    <location>
        <begin position="125"/>
        <end position="147"/>
    </location>
</feature>
<feature type="transmembrane region" description="Helical" evidence="7">
    <location>
        <begin position="93"/>
        <end position="113"/>
    </location>
</feature>
<name>A0ABQ7K3T3_9FUNG</name>
<keyword evidence="4" id="KW-0677">Repeat</keyword>
<evidence type="ECO:0000256" key="7">
    <source>
        <dbReference type="SAM" id="Phobius"/>
    </source>
</evidence>
<evidence type="ECO:0000313" key="9">
    <source>
        <dbReference type="Proteomes" id="UP001194696"/>
    </source>
</evidence>
<evidence type="ECO:0000313" key="8">
    <source>
        <dbReference type="EMBL" id="KAG0290962.1"/>
    </source>
</evidence>
<dbReference type="EMBL" id="JAAAIM010000265">
    <property type="protein sequence ID" value="KAG0290962.1"/>
    <property type="molecule type" value="Genomic_DNA"/>
</dbReference>
<accession>A0ABQ7K3T3</accession>
<keyword evidence="6 7" id="KW-0472">Membrane</keyword>
<evidence type="ECO:0000256" key="2">
    <source>
        <dbReference type="ARBA" id="ARBA00022448"/>
    </source>
</evidence>
<dbReference type="Proteomes" id="UP001194696">
    <property type="component" value="Unassembled WGS sequence"/>
</dbReference>
<evidence type="ECO:0000256" key="4">
    <source>
        <dbReference type="ARBA" id="ARBA00022737"/>
    </source>
</evidence>
<dbReference type="PANTHER" id="PTHR13131:SF5">
    <property type="entry name" value="CYSTINOSIN"/>
    <property type="match status" value="1"/>
</dbReference>
<reference evidence="8 9" key="1">
    <citation type="journal article" date="2020" name="Fungal Divers.">
        <title>Resolving the Mortierellaceae phylogeny through synthesis of multi-gene phylogenetics and phylogenomics.</title>
        <authorList>
            <person name="Vandepol N."/>
            <person name="Liber J."/>
            <person name="Desiro A."/>
            <person name="Na H."/>
            <person name="Kennedy M."/>
            <person name="Barry K."/>
            <person name="Grigoriev I.V."/>
            <person name="Miller A.N."/>
            <person name="O'Donnell K."/>
            <person name="Stajich J.E."/>
            <person name="Bonito G."/>
        </authorList>
    </citation>
    <scope>NUCLEOTIDE SEQUENCE [LARGE SCALE GENOMIC DNA]</scope>
    <source>
        <strain evidence="8 9">AD045</strain>
    </source>
</reference>
<comment type="subcellular location">
    <subcellularLocation>
        <location evidence="1">Endomembrane system</location>
        <topology evidence="1">Multi-pass membrane protein</topology>
    </subcellularLocation>
</comment>
<dbReference type="InterPro" id="IPR006603">
    <property type="entry name" value="PQ-loop_rpt"/>
</dbReference>
<protein>
    <recommendedName>
        <fullName evidence="10">Cystinosin</fullName>
    </recommendedName>
</protein>
<feature type="transmembrane region" description="Helical" evidence="7">
    <location>
        <begin position="224"/>
        <end position="245"/>
    </location>
</feature>
<feature type="transmembrane region" description="Helical" evidence="7">
    <location>
        <begin position="50"/>
        <end position="71"/>
    </location>
</feature>
<evidence type="ECO:0000256" key="3">
    <source>
        <dbReference type="ARBA" id="ARBA00022692"/>
    </source>
</evidence>
<feature type="transmembrane region" description="Helical" evidence="7">
    <location>
        <begin position="12"/>
        <end position="30"/>
    </location>
</feature>
<organism evidence="8 9">
    <name type="scientific">Linnemannia gamsii</name>
    <dbReference type="NCBI Taxonomy" id="64522"/>
    <lineage>
        <taxon>Eukaryota</taxon>
        <taxon>Fungi</taxon>
        <taxon>Fungi incertae sedis</taxon>
        <taxon>Mucoromycota</taxon>
        <taxon>Mortierellomycotina</taxon>
        <taxon>Mortierellomycetes</taxon>
        <taxon>Mortierellales</taxon>
        <taxon>Mortierellaceae</taxon>
        <taxon>Linnemannia</taxon>
    </lineage>
</organism>
<dbReference type="Gene3D" id="1.20.1280.290">
    <property type="match status" value="1"/>
</dbReference>
<evidence type="ECO:0008006" key="10">
    <source>
        <dbReference type="Google" id="ProtNLM"/>
    </source>
</evidence>
<dbReference type="NCBIfam" id="TIGR00951">
    <property type="entry name" value="2A43"/>
    <property type="match status" value="1"/>
</dbReference>
<dbReference type="InterPro" id="IPR005282">
    <property type="entry name" value="LC_transporter"/>
</dbReference>
<evidence type="ECO:0000256" key="1">
    <source>
        <dbReference type="ARBA" id="ARBA00004127"/>
    </source>
</evidence>
<gene>
    <name evidence="8" type="ORF">BGZ96_005615</name>
</gene>
<feature type="transmembrane region" description="Helical" evidence="7">
    <location>
        <begin position="190"/>
        <end position="212"/>
    </location>
</feature>
<keyword evidence="2" id="KW-0813">Transport</keyword>
<dbReference type="SMART" id="SM00679">
    <property type="entry name" value="CTNS"/>
    <property type="match status" value="2"/>
</dbReference>
<dbReference type="PANTHER" id="PTHR13131">
    <property type="entry name" value="CYSTINOSIN"/>
    <property type="match status" value="1"/>
</dbReference>
<feature type="transmembrane region" description="Helical" evidence="7">
    <location>
        <begin position="153"/>
        <end position="170"/>
    </location>
</feature>
<evidence type="ECO:0000256" key="6">
    <source>
        <dbReference type="ARBA" id="ARBA00023136"/>
    </source>
</evidence>
<sequence>MDSAAQQGFGEILSHFVGWAYFIAWSASFYPQAILNWRRKSVQGLSLDFIYLNVLGFLCYSIFNLSFFYSAEVQEEYRKRNDGQDNLVRANDVFFAVHALILSSFTLFQTLIYKRDEGQKVSSPTKMLILISTFGALIVFGAAYTGTSQWIDLLYYLSYIKLGISFIKYCPQVYLNYAFQSTVGWSIHNILLDFTGGALSIAQLVLDAYISGDWSGISGDPVKFGLGFLSIAFDLIFMTQHFILYRNREDFYAPLSMVENNNGEARESKKLLSPSHKTYLSIQREDARVSRPASMKDLELGFDDSQYSTRH</sequence>
<keyword evidence="5 7" id="KW-1133">Transmembrane helix</keyword>
<keyword evidence="3 7" id="KW-0812">Transmembrane</keyword>
<comment type="caution">
    <text evidence="8">The sequence shown here is derived from an EMBL/GenBank/DDBJ whole genome shotgun (WGS) entry which is preliminary data.</text>
</comment>